<sequence length="216" mass="22994">MPFTPVLLADDTQRYAQEVAQLTQRMAPLQECLDAYTALGLATAPTTTDLADLWNAPTTFLERMLTGGQPVTLGGGGGGLVVAPGQVYQLLAKPAGTEAFLATIKRLHGQGASAWNGGNVSTEVYELVGGTLQIKQAQLDSIRETCRIYARSQRQKDEWDALQVVVNTLETIRQNGRFGAAFDAPQYLKEALTNGGNGNALNPIQANAAYIASGVL</sequence>
<evidence type="ECO:0000313" key="2">
    <source>
        <dbReference type="Proteomes" id="UP001501243"/>
    </source>
</evidence>
<comment type="caution">
    <text evidence="1">The sequence shown here is derived from an EMBL/GenBank/DDBJ whole genome shotgun (WGS) entry which is preliminary data.</text>
</comment>
<organism evidence="1 2">
    <name type="scientific">Hymenobacter ginsengisoli</name>
    <dbReference type="NCBI Taxonomy" id="1051626"/>
    <lineage>
        <taxon>Bacteria</taxon>
        <taxon>Pseudomonadati</taxon>
        <taxon>Bacteroidota</taxon>
        <taxon>Cytophagia</taxon>
        <taxon>Cytophagales</taxon>
        <taxon>Hymenobacteraceae</taxon>
        <taxon>Hymenobacter</taxon>
    </lineage>
</organism>
<dbReference type="EMBL" id="BAABGQ010000006">
    <property type="protein sequence ID" value="GAA4503139.1"/>
    <property type="molecule type" value="Genomic_DNA"/>
</dbReference>
<reference evidence="2" key="1">
    <citation type="journal article" date="2019" name="Int. J. Syst. Evol. Microbiol.">
        <title>The Global Catalogue of Microorganisms (GCM) 10K type strain sequencing project: providing services to taxonomists for standard genome sequencing and annotation.</title>
        <authorList>
            <consortium name="The Broad Institute Genomics Platform"/>
            <consortium name="The Broad Institute Genome Sequencing Center for Infectious Disease"/>
            <person name="Wu L."/>
            <person name="Ma J."/>
        </authorList>
    </citation>
    <scope>NUCLEOTIDE SEQUENCE [LARGE SCALE GENOMIC DNA]</scope>
    <source>
        <strain evidence="2">JCM 17841</strain>
    </source>
</reference>
<gene>
    <name evidence="1" type="ORF">GCM10023172_27500</name>
</gene>
<name>A0ABP8QJX9_9BACT</name>
<keyword evidence="2" id="KW-1185">Reference proteome</keyword>
<protein>
    <recommendedName>
        <fullName evidence="3">Phage tail protein</fullName>
    </recommendedName>
</protein>
<accession>A0ABP8QJX9</accession>
<evidence type="ECO:0000313" key="1">
    <source>
        <dbReference type="EMBL" id="GAA4503139.1"/>
    </source>
</evidence>
<dbReference type="RefSeq" id="WP_208129868.1">
    <property type="nucleotide sequence ID" value="NZ_BAABGQ010000006.1"/>
</dbReference>
<proteinExistence type="predicted"/>
<dbReference type="Proteomes" id="UP001501243">
    <property type="component" value="Unassembled WGS sequence"/>
</dbReference>
<evidence type="ECO:0008006" key="3">
    <source>
        <dbReference type="Google" id="ProtNLM"/>
    </source>
</evidence>